<dbReference type="InterPro" id="IPR023298">
    <property type="entry name" value="ATPase_P-typ_TM_dom_sf"/>
</dbReference>
<gene>
    <name evidence="17" type="ORF">Mgra_00005368</name>
</gene>
<feature type="transmembrane region" description="Helical" evidence="14">
    <location>
        <begin position="213"/>
        <end position="231"/>
    </location>
</feature>
<keyword evidence="8" id="KW-0067">ATP-binding</keyword>
<dbReference type="InterPro" id="IPR023299">
    <property type="entry name" value="ATPase_P-typ_cyto_dom_N"/>
</dbReference>
<evidence type="ECO:0000256" key="4">
    <source>
        <dbReference type="ARBA" id="ARBA00022692"/>
    </source>
</evidence>
<feature type="transmembrane region" description="Helical" evidence="14">
    <location>
        <begin position="1051"/>
        <end position="1072"/>
    </location>
</feature>
<feature type="transmembrane region" description="Helical" evidence="14">
    <location>
        <begin position="1169"/>
        <end position="1188"/>
    </location>
</feature>
<dbReference type="OrthoDB" id="48943at2759"/>
<evidence type="ECO:0000313" key="17">
    <source>
        <dbReference type="EMBL" id="KAF7635252.1"/>
    </source>
</evidence>
<dbReference type="InterPro" id="IPR057255">
    <property type="entry name" value="2TM_P5A-ATPase"/>
</dbReference>
<dbReference type="SUPFAM" id="SSF81665">
    <property type="entry name" value="Calcium ATPase, transmembrane domain M"/>
    <property type="match status" value="1"/>
</dbReference>
<dbReference type="InterPro" id="IPR023214">
    <property type="entry name" value="HAD_sf"/>
</dbReference>
<dbReference type="Pfam" id="PF00122">
    <property type="entry name" value="E1-E2_ATPase"/>
    <property type="match status" value="1"/>
</dbReference>
<dbReference type="PANTHER" id="PTHR45630:SF7">
    <property type="entry name" value="ENDOPLASMIC RETICULUM TRANSMEMBRANE HELIX TRANSLOCASE"/>
    <property type="match status" value="1"/>
</dbReference>
<reference evidence="17" key="1">
    <citation type="journal article" date="2020" name="Ecol. Evol.">
        <title>Genome structure and content of the rice root-knot nematode (Meloidogyne graminicola).</title>
        <authorList>
            <person name="Phan N.T."/>
            <person name="Danchin E.G.J."/>
            <person name="Klopp C."/>
            <person name="Perfus-Barbeoch L."/>
            <person name="Kozlowski D.K."/>
            <person name="Koutsovoulos G.D."/>
            <person name="Lopez-Roques C."/>
            <person name="Bouchez O."/>
            <person name="Zahm M."/>
            <person name="Besnard G."/>
            <person name="Bellafiore S."/>
        </authorList>
    </citation>
    <scope>NUCLEOTIDE SEQUENCE</scope>
    <source>
        <strain evidence="17">VN-18</strain>
    </source>
</reference>
<dbReference type="Gene3D" id="3.40.50.1000">
    <property type="entry name" value="HAD superfamily/HAD-like"/>
    <property type="match status" value="1"/>
</dbReference>
<dbReference type="InterPro" id="IPR018303">
    <property type="entry name" value="ATPase_P-typ_P_site"/>
</dbReference>
<dbReference type="AlphaFoldDB" id="A0A8S9ZPX9"/>
<accession>A0A8S9ZPX9</accession>
<protein>
    <submittedName>
        <fullName evidence="17">Cation-transporting ATPase</fullName>
    </submittedName>
</protein>
<evidence type="ECO:0000259" key="16">
    <source>
        <dbReference type="Pfam" id="PF23143"/>
    </source>
</evidence>
<keyword evidence="5" id="KW-0479">Metal-binding</keyword>
<keyword evidence="6" id="KW-0547">Nucleotide-binding</keyword>
<evidence type="ECO:0000256" key="9">
    <source>
        <dbReference type="ARBA" id="ARBA00022842"/>
    </source>
</evidence>
<dbReference type="GO" id="GO:0046872">
    <property type="term" value="F:metal ion binding"/>
    <property type="evidence" value="ECO:0007669"/>
    <property type="project" value="UniProtKB-KW"/>
</dbReference>
<evidence type="ECO:0000256" key="11">
    <source>
        <dbReference type="ARBA" id="ARBA00022989"/>
    </source>
</evidence>
<keyword evidence="11 14" id="KW-1133">Transmembrane helix</keyword>
<dbReference type="NCBIfam" id="TIGR01657">
    <property type="entry name" value="P-ATPase-V"/>
    <property type="match status" value="1"/>
</dbReference>
<dbReference type="Proteomes" id="UP000605970">
    <property type="component" value="Unassembled WGS sequence"/>
</dbReference>
<dbReference type="NCBIfam" id="TIGR01494">
    <property type="entry name" value="ATPase_P-type"/>
    <property type="match status" value="1"/>
</dbReference>
<evidence type="ECO:0000259" key="15">
    <source>
        <dbReference type="Pfam" id="PF00122"/>
    </source>
</evidence>
<sequence>MAIDQLIENVSAYRRRPIFMHAFITPFIVFHACWIAFWQNLGFSDYWEFGCIIFVGILILQALTALFCYWFVEVDAFLNCIKVSDLVNDAQLIKVKPTPNNGWVEFVPLIKAKLPNGNLRISFCFQKIHYKYNEHSGQFDAIKFNTNLPFRLFQNTKGLENEDKVLEIQSEYGNNKVEMEVPKFAELFIERATAPFFIFQVFCVGLWCLEDMWYYSLLTLFMLVTFEVTIVKQQMRNMSEIRNMGSKPYLVNVYRGKRWNRISSDQLICGDVISITSSKIDEEKSIPCDLLLLRGHAICDEAMLTGESIPQMKESIEELEGERLFDPNADSRLHVLFGGTKVLQHTPPAKNEAGTKAPDNGVICYVLRTGFNTNQGSLLRTIMFGVKRVSANNLETFGFILFLLIFAIAASAYLWIKGTEDETRSRYKLFLECVLILTSVIPPELPIELSLAVNNSLLALQKLGIFCTEPFRIPFAGKIDVCCFDKTGTLTTDELVMEGVAGLFSSQSLSESVDDNTSSNTSDNGISITRLPSNCDLNSVLALASCHSLVRFDDELVGDPLEKAILKWLDWNVTKQDSVIPSKKITKIPPIKILRRFHFSSQMKRMTVISAYQQSGQTTTNCIVTVKGAPEVLRGMFHELPPFYDENYQNLARAGARIIALGIKELGSLSTQQIRETPRHEFECELSFAGFAVISCPLKTDSRQMIKEIIDSSHRVVMITGDNVLTALHVAHELKFIRKNRLALILDQFDEQDSHNKWLWRSVDGSTCFTTDVLLTKNHLLSRHNKFELCLTGSSFENLHHSLETWKFKLILENVRVYARMSPKQKEKAVNELKRMGLITLMCGDGTNDVGALKHSEVGVALLSHPIKSDEKSTAQISEDKQIQGEIDNLNSTKITKKTPVNLPSHIVSRNEAKGPGRQQQPLTKQNQMQNRLDQMMREMEQEEQAKVRLGDASYAAPFTSKSTSIQSICNIIKQGRCTLVTTMQMFKILALNALVLAYSQSVLYLDGVKFSDTQATVQGIFLAACFLFISRSKPLKTLAKQRPMANIFNVYTLTTITLQFAVHFVCLIHIVRLSHSLEERPKIVDLEKEFKPNLLNTAVYLMSSTLQIATFAVNYRGKPFMESLTENRPMFYSIICSFLVMIAFASNVFPEMNDKFELVYIPELLRNNLVLCIIGDLFCCFLIDRFLNFFLGDARLK</sequence>
<dbReference type="EMBL" id="JABEBT010000045">
    <property type="protein sequence ID" value="KAF7635252.1"/>
    <property type="molecule type" value="Genomic_DNA"/>
</dbReference>
<organism evidence="17 18">
    <name type="scientific">Meloidogyne graminicola</name>
    <dbReference type="NCBI Taxonomy" id="189291"/>
    <lineage>
        <taxon>Eukaryota</taxon>
        <taxon>Metazoa</taxon>
        <taxon>Ecdysozoa</taxon>
        <taxon>Nematoda</taxon>
        <taxon>Chromadorea</taxon>
        <taxon>Rhabditida</taxon>
        <taxon>Tylenchina</taxon>
        <taxon>Tylenchomorpha</taxon>
        <taxon>Tylenchoidea</taxon>
        <taxon>Meloidogynidae</taxon>
        <taxon>Meloidogyninae</taxon>
        <taxon>Meloidogyne</taxon>
    </lineage>
</organism>
<dbReference type="CDD" id="cd07543">
    <property type="entry name" value="P-type_ATPase_cation"/>
    <property type="match status" value="1"/>
</dbReference>
<dbReference type="Gene3D" id="3.40.1110.10">
    <property type="entry name" value="Calcium-transporting ATPase, cytoplasmic domain N"/>
    <property type="match status" value="1"/>
</dbReference>
<dbReference type="SUPFAM" id="SSF81660">
    <property type="entry name" value="Metal cation-transporting ATPase, ATP-binding domain N"/>
    <property type="match status" value="1"/>
</dbReference>
<evidence type="ECO:0000256" key="2">
    <source>
        <dbReference type="ARBA" id="ARBA00006000"/>
    </source>
</evidence>
<evidence type="ECO:0000256" key="8">
    <source>
        <dbReference type="ARBA" id="ARBA00022840"/>
    </source>
</evidence>
<dbReference type="SFLD" id="SFLDG00002">
    <property type="entry name" value="C1.7:_P-type_atpase_like"/>
    <property type="match status" value="1"/>
</dbReference>
<comment type="similarity">
    <text evidence="2">Belongs to the cation transport ATPase (P-type) (TC 3.A.3) family. Type V subfamily.</text>
</comment>
<feature type="transmembrane region" description="Helical" evidence="14">
    <location>
        <begin position="49"/>
        <end position="72"/>
    </location>
</feature>
<dbReference type="SUPFAM" id="SSF56784">
    <property type="entry name" value="HAD-like"/>
    <property type="match status" value="1"/>
</dbReference>
<feature type="transmembrane region" description="Helical" evidence="14">
    <location>
        <begin position="18"/>
        <end position="37"/>
    </location>
</feature>
<dbReference type="PANTHER" id="PTHR45630">
    <property type="entry name" value="CATION-TRANSPORTING ATPASE-RELATED"/>
    <property type="match status" value="1"/>
</dbReference>
<dbReference type="GO" id="GO:0016887">
    <property type="term" value="F:ATP hydrolysis activity"/>
    <property type="evidence" value="ECO:0007669"/>
    <property type="project" value="InterPro"/>
</dbReference>
<dbReference type="GO" id="GO:0015662">
    <property type="term" value="F:P-type ion transporter activity"/>
    <property type="evidence" value="ECO:0007669"/>
    <property type="project" value="TreeGrafter"/>
</dbReference>
<evidence type="ECO:0000256" key="6">
    <source>
        <dbReference type="ARBA" id="ARBA00022741"/>
    </source>
</evidence>
<dbReference type="InterPro" id="IPR059000">
    <property type="entry name" value="ATPase_P-type_domA"/>
</dbReference>
<feature type="domain" description="P5A-ATPase transmembrane helical hairpin" evidence="16">
    <location>
        <begin position="16"/>
        <end position="84"/>
    </location>
</feature>
<feature type="transmembrane region" description="Helical" evidence="14">
    <location>
        <begin position="1099"/>
        <end position="1118"/>
    </location>
</feature>
<evidence type="ECO:0000256" key="5">
    <source>
        <dbReference type="ARBA" id="ARBA00022723"/>
    </source>
</evidence>
<evidence type="ECO:0000256" key="3">
    <source>
        <dbReference type="ARBA" id="ARBA00022448"/>
    </source>
</evidence>
<evidence type="ECO:0000313" key="18">
    <source>
        <dbReference type="Proteomes" id="UP000605970"/>
    </source>
</evidence>
<keyword evidence="12 14" id="KW-0472">Membrane</keyword>
<dbReference type="InterPro" id="IPR006544">
    <property type="entry name" value="P-type_TPase_V"/>
</dbReference>
<evidence type="ECO:0000256" key="12">
    <source>
        <dbReference type="ARBA" id="ARBA00023136"/>
    </source>
</evidence>
<evidence type="ECO:0000256" key="7">
    <source>
        <dbReference type="ARBA" id="ARBA00022824"/>
    </source>
</evidence>
<dbReference type="SFLD" id="SFLDS00003">
    <property type="entry name" value="Haloacid_Dehalogenase"/>
    <property type="match status" value="1"/>
</dbReference>
<proteinExistence type="inferred from homology"/>
<dbReference type="GO" id="GO:0019829">
    <property type="term" value="F:ATPase-coupled monoatomic cation transmembrane transporter activity"/>
    <property type="evidence" value="ECO:0007669"/>
    <property type="project" value="TreeGrafter"/>
</dbReference>
<keyword evidence="3" id="KW-0813">Transport</keyword>
<evidence type="ECO:0000256" key="14">
    <source>
        <dbReference type="SAM" id="Phobius"/>
    </source>
</evidence>
<comment type="caution">
    <text evidence="17">The sequence shown here is derived from an EMBL/GenBank/DDBJ whole genome shotgun (WGS) entry which is preliminary data.</text>
</comment>
<feature type="domain" description="P-type ATPase A" evidence="15">
    <location>
        <begin position="250"/>
        <end position="375"/>
    </location>
</feature>
<dbReference type="SFLD" id="SFLDF00027">
    <property type="entry name" value="p-type_atpase"/>
    <property type="match status" value="1"/>
</dbReference>
<feature type="compositionally biased region" description="Polar residues" evidence="13">
    <location>
        <begin position="918"/>
        <end position="929"/>
    </location>
</feature>
<dbReference type="Pfam" id="PF23143">
    <property type="entry name" value="2TM_P5A-ATPase"/>
    <property type="match status" value="1"/>
</dbReference>
<keyword evidence="10" id="KW-1278">Translocase</keyword>
<dbReference type="InterPro" id="IPR047820">
    <property type="entry name" value="P5A-type_ATPase"/>
</dbReference>
<keyword evidence="18" id="KW-1185">Reference proteome</keyword>
<dbReference type="InterPro" id="IPR036412">
    <property type="entry name" value="HAD-like_sf"/>
</dbReference>
<feature type="region of interest" description="Disordered" evidence="13">
    <location>
        <begin position="901"/>
        <end position="929"/>
    </location>
</feature>
<name>A0A8S9ZPX9_9BILA</name>
<dbReference type="SUPFAM" id="SSF81653">
    <property type="entry name" value="Calcium ATPase, transduction domain A"/>
    <property type="match status" value="1"/>
</dbReference>
<dbReference type="PRINTS" id="PR00119">
    <property type="entry name" value="CATATPASE"/>
</dbReference>
<keyword evidence="9" id="KW-0460">Magnesium</keyword>
<dbReference type="PROSITE" id="PS00154">
    <property type="entry name" value="ATPASE_E1_E2"/>
    <property type="match status" value="1"/>
</dbReference>
<dbReference type="InterPro" id="IPR044492">
    <property type="entry name" value="P_typ_ATPase_HD_dom"/>
</dbReference>
<dbReference type="Gene3D" id="2.70.150.10">
    <property type="entry name" value="Calcium-transporting ATPase, cytoplasmic transduction domain A"/>
    <property type="match status" value="1"/>
</dbReference>
<dbReference type="GO" id="GO:0005789">
    <property type="term" value="C:endoplasmic reticulum membrane"/>
    <property type="evidence" value="ECO:0007669"/>
    <property type="project" value="UniProtKB-SubCell"/>
</dbReference>
<dbReference type="GO" id="GO:0005524">
    <property type="term" value="F:ATP binding"/>
    <property type="evidence" value="ECO:0007669"/>
    <property type="project" value="UniProtKB-KW"/>
</dbReference>
<dbReference type="FunFam" id="3.40.50.1000:FF:000056">
    <property type="entry name" value="Cation-transporting ATPase"/>
    <property type="match status" value="1"/>
</dbReference>
<evidence type="ECO:0000256" key="13">
    <source>
        <dbReference type="SAM" id="MobiDB-lite"/>
    </source>
</evidence>
<evidence type="ECO:0000256" key="10">
    <source>
        <dbReference type="ARBA" id="ARBA00022967"/>
    </source>
</evidence>
<evidence type="ECO:0000256" key="1">
    <source>
        <dbReference type="ARBA" id="ARBA00004477"/>
    </source>
</evidence>
<keyword evidence="7" id="KW-0256">Endoplasmic reticulum</keyword>
<keyword evidence="4 14" id="KW-0812">Transmembrane</keyword>
<dbReference type="InterPro" id="IPR008250">
    <property type="entry name" value="ATPase_P-typ_transduc_dom_A_sf"/>
</dbReference>
<feature type="transmembrane region" description="Helical" evidence="14">
    <location>
        <begin position="397"/>
        <end position="416"/>
    </location>
</feature>
<dbReference type="InterPro" id="IPR001757">
    <property type="entry name" value="P_typ_ATPase"/>
</dbReference>
<dbReference type="GO" id="GO:0006874">
    <property type="term" value="P:intracellular calcium ion homeostasis"/>
    <property type="evidence" value="ECO:0007669"/>
    <property type="project" value="TreeGrafter"/>
</dbReference>
<feature type="transmembrane region" description="Helical" evidence="14">
    <location>
        <begin position="1130"/>
        <end position="1149"/>
    </location>
</feature>
<feature type="transmembrane region" description="Helical" evidence="14">
    <location>
        <begin position="188"/>
        <end position="207"/>
    </location>
</feature>
<comment type="subcellular location">
    <subcellularLocation>
        <location evidence="1">Endoplasmic reticulum membrane</location>
        <topology evidence="1">Multi-pass membrane protein</topology>
    </subcellularLocation>
</comment>